<comment type="caution">
    <text evidence="5">The sequence shown here is derived from an EMBL/GenBank/DDBJ whole genome shotgun (WGS) entry which is preliminary data.</text>
</comment>
<keyword evidence="1" id="KW-0813">Transport</keyword>
<sequence>MHLRIRDLHKQFDGEKIIDGFSYSIDGDFFLTILGSSGCGKTTLLRIIGGILKPDSGTVELDSKRLGFVFQDDRLIPWLTAAQNISIVSPGCDPVEFLSFVGLKKHKSKYPSQLSGGMRRRVNIARALAFNPDIILLDEPFSSLDVVIKDRLMEDIQKIWMRRGISVIMVTHDPAEAARLSTDIIIIQDKLSKTDSIDLGSPEERTMDEIDRIARSLLSRMKESSSFVQ</sequence>
<evidence type="ECO:0000313" key="5">
    <source>
        <dbReference type="EMBL" id="KUK80378.1"/>
    </source>
</evidence>
<dbReference type="PANTHER" id="PTHR42781:SF8">
    <property type="entry name" value="BICARBONATE TRANSPORT ATP-BINDING PROTEIN CMPC"/>
    <property type="match status" value="1"/>
</dbReference>
<evidence type="ECO:0000256" key="3">
    <source>
        <dbReference type="ARBA" id="ARBA00022840"/>
    </source>
</evidence>
<dbReference type="SUPFAM" id="SSF52540">
    <property type="entry name" value="P-loop containing nucleoside triphosphate hydrolases"/>
    <property type="match status" value="1"/>
</dbReference>
<dbReference type="EMBL" id="LGGP01000165">
    <property type="protein sequence ID" value="KUK80378.1"/>
    <property type="molecule type" value="Genomic_DNA"/>
</dbReference>
<dbReference type="InterPro" id="IPR017871">
    <property type="entry name" value="ABC_transporter-like_CS"/>
</dbReference>
<dbReference type="AlphaFoldDB" id="A0A101HNZ3"/>
<dbReference type="PATRIC" id="fig|1184387.3.peg.1426"/>
<reference evidence="6" key="1">
    <citation type="journal article" date="2015" name="MBio">
        <title>Genome-Resolved Metagenomic Analysis Reveals Roles for Candidate Phyla and Other Microbial Community Members in Biogeochemical Transformations in Oil Reservoirs.</title>
        <authorList>
            <person name="Hu P."/>
            <person name="Tom L."/>
            <person name="Singh A."/>
            <person name="Thomas B.C."/>
            <person name="Baker B.J."/>
            <person name="Piceno Y.M."/>
            <person name="Andersen G.L."/>
            <person name="Banfield J.F."/>
        </authorList>
    </citation>
    <scope>NUCLEOTIDE SEQUENCE [LARGE SCALE GENOMIC DNA]</scope>
</reference>
<dbReference type="InterPro" id="IPR003439">
    <property type="entry name" value="ABC_transporter-like_ATP-bd"/>
</dbReference>
<evidence type="ECO:0000259" key="4">
    <source>
        <dbReference type="PROSITE" id="PS50893"/>
    </source>
</evidence>
<dbReference type="SMART" id="SM00382">
    <property type="entry name" value="AAA"/>
    <property type="match status" value="1"/>
</dbReference>
<dbReference type="GO" id="GO:0005524">
    <property type="term" value="F:ATP binding"/>
    <property type="evidence" value="ECO:0007669"/>
    <property type="project" value="UniProtKB-KW"/>
</dbReference>
<dbReference type="PANTHER" id="PTHR42781">
    <property type="entry name" value="SPERMIDINE/PUTRESCINE IMPORT ATP-BINDING PROTEIN POTA"/>
    <property type="match status" value="1"/>
</dbReference>
<dbReference type="InterPro" id="IPR003593">
    <property type="entry name" value="AAA+_ATPase"/>
</dbReference>
<gene>
    <name evidence="5" type="ORF">XD94_1015</name>
</gene>
<protein>
    <submittedName>
        <fullName evidence="5">ABC-type nitrate/sulfonate/bicarbonate transport system, ATPase component</fullName>
    </submittedName>
</protein>
<dbReference type="GO" id="GO:0016887">
    <property type="term" value="F:ATP hydrolysis activity"/>
    <property type="evidence" value="ECO:0007669"/>
    <property type="project" value="InterPro"/>
</dbReference>
<dbReference type="Pfam" id="PF00005">
    <property type="entry name" value="ABC_tran"/>
    <property type="match status" value="1"/>
</dbReference>
<evidence type="ECO:0000256" key="1">
    <source>
        <dbReference type="ARBA" id="ARBA00022448"/>
    </source>
</evidence>
<dbReference type="InterPro" id="IPR027417">
    <property type="entry name" value="P-loop_NTPase"/>
</dbReference>
<dbReference type="PROSITE" id="PS50893">
    <property type="entry name" value="ABC_TRANSPORTER_2"/>
    <property type="match status" value="1"/>
</dbReference>
<dbReference type="InterPro" id="IPR050093">
    <property type="entry name" value="ABC_SmlMolc_Importer"/>
</dbReference>
<keyword evidence="3" id="KW-0067">ATP-binding</keyword>
<evidence type="ECO:0000256" key="2">
    <source>
        <dbReference type="ARBA" id="ARBA00022741"/>
    </source>
</evidence>
<proteinExistence type="predicted"/>
<dbReference type="PROSITE" id="PS00211">
    <property type="entry name" value="ABC_TRANSPORTER_1"/>
    <property type="match status" value="1"/>
</dbReference>
<accession>A0A101HNZ3</accession>
<dbReference type="Gene3D" id="3.40.50.300">
    <property type="entry name" value="P-loop containing nucleotide triphosphate hydrolases"/>
    <property type="match status" value="1"/>
</dbReference>
<keyword evidence="2" id="KW-0547">Nucleotide-binding</keyword>
<feature type="domain" description="ABC transporter" evidence="4">
    <location>
        <begin position="3"/>
        <end position="214"/>
    </location>
</feature>
<organism evidence="5 6">
    <name type="scientific">Mesotoga prima</name>
    <dbReference type="NCBI Taxonomy" id="1184387"/>
    <lineage>
        <taxon>Bacteria</taxon>
        <taxon>Thermotogati</taxon>
        <taxon>Thermotogota</taxon>
        <taxon>Thermotogae</taxon>
        <taxon>Kosmotogales</taxon>
        <taxon>Kosmotogaceae</taxon>
        <taxon>Mesotoga</taxon>
    </lineage>
</organism>
<evidence type="ECO:0000313" key="6">
    <source>
        <dbReference type="Proteomes" id="UP000054092"/>
    </source>
</evidence>
<name>A0A101HNZ3_9BACT</name>
<dbReference type="Proteomes" id="UP000054092">
    <property type="component" value="Unassembled WGS sequence"/>
</dbReference>